<dbReference type="HOGENOM" id="CLU_776153_0_0_1"/>
<dbReference type="STRING" id="240176.A8PIP4"/>
<dbReference type="eggNOG" id="ENOG502R29S">
    <property type="taxonomic scope" value="Eukaryota"/>
</dbReference>
<name>A8PIP4_COPC7</name>
<dbReference type="GeneID" id="6018309"/>
<evidence type="ECO:0000313" key="2">
    <source>
        <dbReference type="EMBL" id="EAU80214.1"/>
    </source>
</evidence>
<protein>
    <submittedName>
        <fullName evidence="2">Uncharacterized protein</fullName>
    </submittedName>
</protein>
<feature type="compositionally biased region" description="Basic and acidic residues" evidence="1">
    <location>
        <begin position="81"/>
        <end position="90"/>
    </location>
</feature>
<feature type="region of interest" description="Disordered" evidence="1">
    <location>
        <begin position="1"/>
        <end position="56"/>
    </location>
</feature>
<feature type="compositionally biased region" description="Basic residues" evidence="1">
    <location>
        <begin position="299"/>
        <end position="325"/>
    </location>
</feature>
<proteinExistence type="predicted"/>
<dbReference type="OMA" id="TNDWATE"/>
<sequence length="357" mass="38457">MATHTRRSATKTAAANTAPLGASNKENAKASKASSGKKSKKKGSDDNNNGDEVLLNVMKRMEQFEALLTAAQKENDTLRARLGTDTEPAPREGCANPDENAAGPKDGDMARGGGGDEASVTGGGDGGDSEDVDIAVFKDKIADLEKQLAAKNAIIETTTATANATGPPPKPTVPDGSILRPRGNFSIQVAMGLAGSEKKHSIYQALVRAIKHISGQSPLQYHLTWAENSNEDKVRVFRKCREAHPFLRRFHNDWATEAILKQWFKNRRGNAYANGYLEVPPKYAYLKDNAAKRNPNGSRVKKSKIVLAKKKNEKRARLAKSKHRTAATSTARADAEEEAEDGMSVDESSGDEGSGEE</sequence>
<feature type="compositionally biased region" description="Low complexity" evidence="1">
    <location>
        <begin position="21"/>
        <end position="34"/>
    </location>
</feature>
<comment type="caution">
    <text evidence="2">The sequence shown here is derived from an EMBL/GenBank/DDBJ whole genome shotgun (WGS) entry which is preliminary data.</text>
</comment>
<accession>A8PIP4</accession>
<dbReference type="InParanoid" id="A8PIP4"/>
<dbReference type="Proteomes" id="UP000001861">
    <property type="component" value="Unassembled WGS sequence"/>
</dbReference>
<feature type="compositionally biased region" description="Gly residues" evidence="1">
    <location>
        <begin position="110"/>
        <end position="126"/>
    </location>
</feature>
<dbReference type="AlphaFoldDB" id="A8PIP4"/>
<feature type="compositionally biased region" description="Acidic residues" evidence="1">
    <location>
        <begin position="335"/>
        <end position="357"/>
    </location>
</feature>
<evidence type="ECO:0000313" key="3">
    <source>
        <dbReference type="Proteomes" id="UP000001861"/>
    </source>
</evidence>
<dbReference type="OrthoDB" id="2755069at2759"/>
<reference evidence="2 3" key="1">
    <citation type="journal article" date="2010" name="Proc. Natl. Acad. Sci. U.S.A.">
        <title>Insights into evolution of multicellular fungi from the assembled chromosomes of the mushroom Coprinopsis cinerea (Coprinus cinereus).</title>
        <authorList>
            <person name="Stajich J.E."/>
            <person name="Wilke S.K."/>
            <person name="Ahren D."/>
            <person name="Au C.H."/>
            <person name="Birren B.W."/>
            <person name="Borodovsky M."/>
            <person name="Burns C."/>
            <person name="Canback B."/>
            <person name="Casselton L.A."/>
            <person name="Cheng C.K."/>
            <person name="Deng J."/>
            <person name="Dietrich F.S."/>
            <person name="Fargo D.C."/>
            <person name="Farman M.L."/>
            <person name="Gathman A.C."/>
            <person name="Goldberg J."/>
            <person name="Guigo R."/>
            <person name="Hoegger P.J."/>
            <person name="Hooker J.B."/>
            <person name="Huggins A."/>
            <person name="James T.Y."/>
            <person name="Kamada T."/>
            <person name="Kilaru S."/>
            <person name="Kodira C."/>
            <person name="Kues U."/>
            <person name="Kupfer D."/>
            <person name="Kwan H.S."/>
            <person name="Lomsadze A."/>
            <person name="Li W."/>
            <person name="Lilly W.W."/>
            <person name="Ma L.J."/>
            <person name="Mackey A.J."/>
            <person name="Manning G."/>
            <person name="Martin F."/>
            <person name="Muraguchi H."/>
            <person name="Natvig D.O."/>
            <person name="Palmerini H."/>
            <person name="Ramesh M.A."/>
            <person name="Rehmeyer C.J."/>
            <person name="Roe B.A."/>
            <person name="Shenoy N."/>
            <person name="Stanke M."/>
            <person name="Ter-Hovhannisyan V."/>
            <person name="Tunlid A."/>
            <person name="Velagapudi R."/>
            <person name="Vision T.J."/>
            <person name="Zeng Q."/>
            <person name="Zolan M.E."/>
            <person name="Pukkila P.J."/>
        </authorList>
    </citation>
    <scope>NUCLEOTIDE SEQUENCE [LARGE SCALE GENOMIC DNA]</scope>
    <source>
        <strain evidence="3">Okayama-7 / 130 / ATCC MYA-4618 / FGSC 9003</strain>
    </source>
</reference>
<feature type="region of interest" description="Disordered" evidence="1">
    <location>
        <begin position="81"/>
        <end position="128"/>
    </location>
</feature>
<feature type="region of interest" description="Disordered" evidence="1">
    <location>
        <begin position="289"/>
        <end position="357"/>
    </location>
</feature>
<dbReference type="EMBL" id="AACS02000048">
    <property type="protein sequence ID" value="EAU80214.1"/>
    <property type="molecule type" value="Genomic_DNA"/>
</dbReference>
<organism evidence="2 3">
    <name type="scientific">Coprinopsis cinerea (strain Okayama-7 / 130 / ATCC MYA-4618 / FGSC 9003)</name>
    <name type="common">Inky cap fungus</name>
    <name type="synonym">Hormographiella aspergillata</name>
    <dbReference type="NCBI Taxonomy" id="240176"/>
    <lineage>
        <taxon>Eukaryota</taxon>
        <taxon>Fungi</taxon>
        <taxon>Dikarya</taxon>
        <taxon>Basidiomycota</taxon>
        <taxon>Agaricomycotina</taxon>
        <taxon>Agaricomycetes</taxon>
        <taxon>Agaricomycetidae</taxon>
        <taxon>Agaricales</taxon>
        <taxon>Agaricineae</taxon>
        <taxon>Psathyrellaceae</taxon>
        <taxon>Coprinopsis</taxon>
    </lineage>
</organism>
<dbReference type="VEuPathDB" id="FungiDB:CC1G_13389"/>
<evidence type="ECO:0000256" key="1">
    <source>
        <dbReference type="SAM" id="MobiDB-lite"/>
    </source>
</evidence>
<keyword evidence="3" id="KW-1185">Reference proteome</keyword>
<dbReference type="KEGG" id="cci:CC1G_13389"/>
<dbReference type="RefSeq" id="XP_001841602.1">
    <property type="nucleotide sequence ID" value="XM_001841550.1"/>
</dbReference>
<gene>
    <name evidence="2" type="ORF">CC1G_13389</name>
</gene>